<dbReference type="CDD" id="cd03278">
    <property type="entry name" value="ABC_SMC_barmotin"/>
    <property type="match status" value="2"/>
</dbReference>
<dbReference type="PANTHER" id="PTHR43977">
    <property type="entry name" value="STRUCTURAL MAINTENANCE OF CHROMOSOMES PROTEIN 3"/>
    <property type="match status" value="1"/>
</dbReference>
<evidence type="ECO:0000256" key="4">
    <source>
        <dbReference type="ARBA" id="ARBA00023054"/>
    </source>
</evidence>
<feature type="binding site" evidence="6">
    <location>
        <begin position="32"/>
        <end position="39"/>
    </location>
    <ligand>
        <name>ATP</name>
        <dbReference type="ChEBI" id="CHEBI:30616"/>
    </ligand>
</feature>
<keyword evidence="5 6" id="KW-0238">DNA-binding</keyword>
<name>A0ABV2BP50_9GAMM</name>
<dbReference type="NCBIfam" id="TIGR02168">
    <property type="entry name" value="SMC_prok_B"/>
    <property type="match status" value="1"/>
</dbReference>
<dbReference type="PIRSF" id="PIRSF005719">
    <property type="entry name" value="SMC"/>
    <property type="match status" value="1"/>
</dbReference>
<dbReference type="SUPFAM" id="SSF52540">
    <property type="entry name" value="P-loop containing nucleoside triphosphate hydrolases"/>
    <property type="match status" value="1"/>
</dbReference>
<dbReference type="Pfam" id="PF02463">
    <property type="entry name" value="SMC_N"/>
    <property type="match status" value="2"/>
</dbReference>
<dbReference type="InterPro" id="IPR003395">
    <property type="entry name" value="RecF/RecN/SMC_N"/>
</dbReference>
<dbReference type="RefSeq" id="WP_353873265.1">
    <property type="nucleotide sequence ID" value="NZ_JBEVCJ010000001.1"/>
</dbReference>
<dbReference type="InterPro" id="IPR036277">
    <property type="entry name" value="SMC_hinge_sf"/>
</dbReference>
<evidence type="ECO:0000313" key="9">
    <source>
        <dbReference type="Proteomes" id="UP001548189"/>
    </source>
</evidence>
<evidence type="ECO:0000256" key="1">
    <source>
        <dbReference type="ARBA" id="ARBA00022490"/>
    </source>
</evidence>
<gene>
    <name evidence="6 8" type="primary">smc</name>
    <name evidence="8" type="ORF">ABVT43_01155</name>
</gene>
<dbReference type="HAMAP" id="MF_01894">
    <property type="entry name" value="Smc_prok"/>
    <property type="match status" value="1"/>
</dbReference>
<dbReference type="InterPro" id="IPR027417">
    <property type="entry name" value="P-loop_NTPase"/>
</dbReference>
<accession>A0ABV2BP50</accession>
<comment type="caution">
    <text evidence="8">The sequence shown here is derived from an EMBL/GenBank/DDBJ whole genome shotgun (WGS) entry which is preliminary data.</text>
</comment>
<dbReference type="InterPro" id="IPR011890">
    <property type="entry name" value="SMC_prok"/>
</dbReference>
<keyword evidence="4 6" id="KW-0175">Coiled coil</keyword>
<evidence type="ECO:0000256" key="2">
    <source>
        <dbReference type="ARBA" id="ARBA00022741"/>
    </source>
</evidence>
<dbReference type="EMBL" id="JBEVCJ010000001">
    <property type="protein sequence ID" value="MET1253723.1"/>
    <property type="molecule type" value="Genomic_DNA"/>
</dbReference>
<evidence type="ECO:0000313" key="8">
    <source>
        <dbReference type="EMBL" id="MET1253723.1"/>
    </source>
</evidence>
<comment type="function">
    <text evidence="6">Required for chromosome condensation and partitioning.</text>
</comment>
<dbReference type="InterPro" id="IPR024704">
    <property type="entry name" value="SMC"/>
</dbReference>
<dbReference type="Proteomes" id="UP001548189">
    <property type="component" value="Unassembled WGS sequence"/>
</dbReference>
<feature type="coiled-coil region" evidence="6">
    <location>
        <begin position="654"/>
        <end position="912"/>
    </location>
</feature>
<reference evidence="8 9" key="1">
    <citation type="submission" date="2024-06" db="EMBL/GenBank/DDBJ databases">
        <authorList>
            <person name="Li F."/>
        </authorList>
    </citation>
    <scope>NUCLEOTIDE SEQUENCE [LARGE SCALE GENOMIC DNA]</scope>
    <source>
        <strain evidence="8 9">GXAS 311</strain>
    </source>
</reference>
<evidence type="ECO:0000259" key="7">
    <source>
        <dbReference type="SMART" id="SM00968"/>
    </source>
</evidence>
<dbReference type="Gene3D" id="3.40.50.300">
    <property type="entry name" value="P-loop containing nucleotide triphosphate hydrolases"/>
    <property type="match status" value="2"/>
</dbReference>
<protein>
    <recommendedName>
        <fullName evidence="6">Chromosome partition protein Smc</fullName>
    </recommendedName>
</protein>
<dbReference type="SUPFAM" id="SSF57997">
    <property type="entry name" value="Tropomyosin"/>
    <property type="match status" value="1"/>
</dbReference>
<comment type="subunit">
    <text evidence="6">Homodimer.</text>
</comment>
<keyword evidence="1 6" id="KW-0963">Cytoplasm</keyword>
<dbReference type="SUPFAM" id="SSF75553">
    <property type="entry name" value="Smc hinge domain"/>
    <property type="match status" value="1"/>
</dbReference>
<evidence type="ECO:0000256" key="3">
    <source>
        <dbReference type="ARBA" id="ARBA00022840"/>
    </source>
</evidence>
<keyword evidence="9" id="KW-1185">Reference proteome</keyword>
<feature type="coiled-coil region" evidence="6">
    <location>
        <begin position="300"/>
        <end position="383"/>
    </location>
</feature>
<feature type="coiled-coil region" evidence="6">
    <location>
        <begin position="170"/>
        <end position="264"/>
    </location>
</feature>
<dbReference type="Gene3D" id="1.10.287.1490">
    <property type="match status" value="1"/>
</dbReference>
<comment type="subcellular location">
    <subcellularLocation>
        <location evidence="6">Cytoplasm</location>
    </subcellularLocation>
</comment>
<dbReference type="SMART" id="SM00968">
    <property type="entry name" value="SMC_hinge"/>
    <property type="match status" value="1"/>
</dbReference>
<organism evidence="8 9">
    <name type="scientific">Aliikangiella maris</name>
    <dbReference type="NCBI Taxonomy" id="3162458"/>
    <lineage>
        <taxon>Bacteria</taxon>
        <taxon>Pseudomonadati</taxon>
        <taxon>Pseudomonadota</taxon>
        <taxon>Gammaproteobacteria</taxon>
        <taxon>Oceanospirillales</taxon>
        <taxon>Pleioneaceae</taxon>
        <taxon>Aliikangiella</taxon>
    </lineage>
</organism>
<feature type="domain" description="SMC hinge" evidence="7">
    <location>
        <begin position="521"/>
        <end position="620"/>
    </location>
</feature>
<dbReference type="InterPro" id="IPR010935">
    <property type="entry name" value="SMC_hinge"/>
</dbReference>
<sequence>MRLKQIKLAGFKSFVDPTSVPFPENLTAIVGPNGCGKSNLIDAVRWVMGESSAKNLRGDSMTDVIFNGSTNRKPVGQASIELVFDNSDSTLKGEYANYAEISIRRLVTRDGQANYYLNGTKCRRKDITDIFLGTGLGPRSYAIIEQGMISRLIESKPQELRIFLEEAAGISKYKERRRETENRIRHTRENMERLTDIREELGKQLAHLQRQATAATKYKELKQEERQLKSELSALKWQKFNAQVESLSSDIKKLEVELEARIADQRHADNQIEQTREQHIELSEGFNAAQGRYYGIGADIARLEQGIAHKKERRGQLNEDLQQASSSLKHLLEQMNQDETQIESLQEKLLESEPELEIQQQKLEQAQESLQTIEASLLDWEEQWETFNRSSADNSQKMEVERTRIQHFEKVIERLVKRTTDNEEELAKLEAEPIEESMLEASLELSKAEEETQLLSESVEQMMEQISGLREHRRTRQSEIDSCRSQLQKVQSQYISQTALQKAALEIDSKSVDQWLAKNNMSQHKKLAQNIKVENGWETATEIVLGELLDAVSVESFDSYIEDIATLSGGKLTLIRKSAVKSGSVNESALLHKVENADNVADILKNVLTAETLEQALAIKENLTEGQSVITKDGLWLGQNWVKVALKEADETSVLEREKLIEKLAEELDIFEAKLESLNELSEQEKDQLKDLETTWEEKQRTLSVANKRYGELRAKVGSQQAKLEQMSQRKQTLNKELADLAQQIQTDELTLSQSRANLEKLVDAMADDLSQRENLNRLKDEKRFAVEQARSQVQAAKDQAHKIELEVAHIRSEINSVQSTNERMNRQITELQTRKLSLEDSLASMSSPDDDEQLQLEAALEKRLVSEQELAQARDALEEVDKKIRQFEKQRHDAEQAAQGVRSRLEQLRMQWSENSTMQKNQAESLSDADAGIEEILANMEAGATEQEWGNRLEQIAGKIQRLGAINLAAIEEHEQQSERKVYLDAQYADLEESLETLEGVIRKIDKETRTRFKETFDKVNAGMKELFPKVFGGGHAYLEMTGEDLLDTGVAVMARPPGKRNSTIHLLSGGEKALTALSLVFSIFRLNPAPFCMLDEVDAPLDDANVGRFCKLVKEMSETVQFIYITHNKVAMEMASALAGVTMQEPGASRLVAVDVDEAAKLIA</sequence>
<feature type="coiled-coil region" evidence="6">
    <location>
        <begin position="412"/>
        <end position="465"/>
    </location>
</feature>
<proteinExistence type="inferred from homology"/>
<evidence type="ECO:0000256" key="6">
    <source>
        <dbReference type="HAMAP-Rule" id="MF_01894"/>
    </source>
</evidence>
<evidence type="ECO:0000256" key="5">
    <source>
        <dbReference type="ARBA" id="ARBA00023125"/>
    </source>
</evidence>
<keyword evidence="3 6" id="KW-0067">ATP-binding</keyword>
<comment type="similarity">
    <text evidence="6">Belongs to the SMC family.</text>
</comment>
<keyword evidence="2 6" id="KW-0547">Nucleotide-binding</keyword>
<comment type="domain">
    <text evidence="6">Contains large globular domains required for ATP hydrolysis at each terminus and a third globular domain forming a flexible hinge near the middle of the molecule. These domains are separated by coiled-coil structures.</text>
</comment>